<dbReference type="Proteomes" id="UP000178517">
    <property type="component" value="Unassembled WGS sequence"/>
</dbReference>
<evidence type="ECO:0000259" key="13">
    <source>
        <dbReference type="PROSITE" id="PS52029"/>
    </source>
</evidence>
<evidence type="ECO:0000256" key="9">
    <source>
        <dbReference type="PIRSR" id="PIRSR618044-1"/>
    </source>
</evidence>
<feature type="active site" description="Proton donor/acceptor" evidence="11">
    <location>
        <position position="153"/>
    </location>
</feature>
<reference evidence="14 15" key="1">
    <citation type="journal article" date="2016" name="Nat. Commun.">
        <title>Thousands of microbial genomes shed light on interconnected biogeochemical processes in an aquifer system.</title>
        <authorList>
            <person name="Anantharaman K."/>
            <person name="Brown C.T."/>
            <person name="Hug L.A."/>
            <person name="Sharon I."/>
            <person name="Castelle C.J."/>
            <person name="Probst A.J."/>
            <person name="Thomas B.C."/>
            <person name="Singh A."/>
            <person name="Wilkins M.J."/>
            <person name="Karaoz U."/>
            <person name="Brodie E.L."/>
            <person name="Williams K.H."/>
            <person name="Hubbard S.S."/>
            <person name="Banfield J.F."/>
        </authorList>
    </citation>
    <scope>NUCLEOTIDE SEQUENCE [LARGE SCALE GENOMIC DNA]</scope>
</reference>
<keyword evidence="3" id="KW-0808">Transferase</keyword>
<evidence type="ECO:0000256" key="6">
    <source>
        <dbReference type="ARBA" id="ARBA00022960"/>
    </source>
</evidence>
<dbReference type="InterPro" id="IPR012338">
    <property type="entry name" value="Beta-lactam/transpept-like"/>
</dbReference>
<dbReference type="Gene3D" id="2.40.440.10">
    <property type="entry name" value="L,D-transpeptidase catalytic domain-like"/>
    <property type="match status" value="1"/>
</dbReference>
<dbReference type="InterPro" id="IPR050979">
    <property type="entry name" value="LD-transpeptidase"/>
</dbReference>
<dbReference type="PANTHER" id="PTHR30582:SF2">
    <property type="entry name" value="L,D-TRANSPEPTIDASE YCIB-RELATED"/>
    <property type="match status" value="1"/>
</dbReference>
<dbReference type="Gene3D" id="3.40.710.10">
    <property type="entry name" value="DD-peptidase/beta-lactamase superfamily"/>
    <property type="match status" value="1"/>
</dbReference>
<protein>
    <recommendedName>
        <fullName evidence="13">L,D-TPase catalytic domain-containing protein</fullName>
    </recommendedName>
</protein>
<dbReference type="GO" id="GO:0008360">
    <property type="term" value="P:regulation of cell shape"/>
    <property type="evidence" value="ECO:0007669"/>
    <property type="project" value="UniProtKB-UniRule"/>
</dbReference>
<dbReference type="STRING" id="1798406.A3A04_02090"/>
<feature type="active site" description="Acyl-ester intermediate" evidence="9">
    <location>
        <position position="249"/>
    </location>
</feature>
<dbReference type="PRINTS" id="PR00725">
    <property type="entry name" value="DADACBPTASE1"/>
</dbReference>
<feature type="binding site" evidence="10">
    <location>
        <position position="406"/>
    </location>
    <ligand>
        <name>substrate</name>
    </ligand>
</feature>
<keyword evidence="7 11" id="KW-0573">Peptidoglycan synthesis</keyword>
<keyword evidence="8 11" id="KW-0961">Cell wall biogenesis/degradation</keyword>
<dbReference type="GO" id="GO:0006508">
    <property type="term" value="P:proteolysis"/>
    <property type="evidence" value="ECO:0007669"/>
    <property type="project" value="InterPro"/>
</dbReference>
<evidence type="ECO:0000256" key="2">
    <source>
        <dbReference type="ARBA" id="ARBA00007164"/>
    </source>
</evidence>
<keyword evidence="5" id="KW-0378">Hydrolase</keyword>
<dbReference type="CDD" id="cd16913">
    <property type="entry name" value="YkuD_like"/>
    <property type="match status" value="1"/>
</dbReference>
<dbReference type="GO" id="GO:0005576">
    <property type="term" value="C:extracellular region"/>
    <property type="evidence" value="ECO:0007669"/>
    <property type="project" value="TreeGrafter"/>
</dbReference>
<evidence type="ECO:0000256" key="8">
    <source>
        <dbReference type="ARBA" id="ARBA00023316"/>
    </source>
</evidence>
<dbReference type="InterPro" id="IPR038063">
    <property type="entry name" value="Transpep_catalytic_dom"/>
</dbReference>
<dbReference type="GO" id="GO:0009002">
    <property type="term" value="F:serine-type D-Ala-D-Ala carboxypeptidase activity"/>
    <property type="evidence" value="ECO:0007669"/>
    <property type="project" value="InterPro"/>
</dbReference>
<evidence type="ECO:0000256" key="11">
    <source>
        <dbReference type="PROSITE-ProRule" id="PRU01373"/>
    </source>
</evidence>
<dbReference type="SUPFAM" id="SSF56601">
    <property type="entry name" value="beta-lactamase/transpeptidase-like"/>
    <property type="match status" value="1"/>
</dbReference>
<dbReference type="InterPro" id="IPR018044">
    <property type="entry name" value="Peptidase_S11"/>
</dbReference>
<feature type="active site" description="Proton acceptor" evidence="9">
    <location>
        <position position="252"/>
    </location>
</feature>
<gene>
    <name evidence="14" type="ORF">A3A04_02090</name>
</gene>
<evidence type="ECO:0000256" key="1">
    <source>
        <dbReference type="ARBA" id="ARBA00004752"/>
    </source>
</evidence>
<dbReference type="UniPathway" id="UPA00219"/>
<evidence type="ECO:0000256" key="5">
    <source>
        <dbReference type="ARBA" id="ARBA00022801"/>
    </source>
</evidence>
<evidence type="ECO:0000256" key="12">
    <source>
        <dbReference type="RuleBase" id="RU004016"/>
    </source>
</evidence>
<dbReference type="Pfam" id="PF00768">
    <property type="entry name" value="Peptidase_S11"/>
    <property type="match status" value="1"/>
</dbReference>
<dbReference type="InterPro" id="IPR005490">
    <property type="entry name" value="LD_TPept_cat_dom"/>
</dbReference>
<dbReference type="SUPFAM" id="SSF141523">
    <property type="entry name" value="L,D-transpeptidase catalytic domain-like"/>
    <property type="match status" value="1"/>
</dbReference>
<dbReference type="EMBL" id="MHJI01000021">
    <property type="protein sequence ID" value="OGY65234.1"/>
    <property type="molecule type" value="Genomic_DNA"/>
</dbReference>
<comment type="caution">
    <text evidence="14">The sequence shown here is derived from an EMBL/GenBank/DDBJ whole genome shotgun (WGS) entry which is preliminary data.</text>
</comment>
<dbReference type="GO" id="GO:0018104">
    <property type="term" value="P:peptidoglycan-protein cross-linking"/>
    <property type="evidence" value="ECO:0007669"/>
    <property type="project" value="TreeGrafter"/>
</dbReference>
<feature type="domain" description="L,D-TPase catalytic" evidence="13">
    <location>
        <begin position="80"/>
        <end position="196"/>
    </location>
</feature>
<dbReference type="GO" id="GO:0071555">
    <property type="term" value="P:cell wall organization"/>
    <property type="evidence" value="ECO:0007669"/>
    <property type="project" value="UniProtKB-UniRule"/>
</dbReference>
<keyword evidence="4" id="KW-0732">Signal</keyword>
<evidence type="ECO:0000256" key="10">
    <source>
        <dbReference type="PIRSR" id="PIRSR618044-2"/>
    </source>
</evidence>
<proteinExistence type="inferred from homology"/>
<comment type="similarity">
    <text evidence="2 12">Belongs to the peptidase S11 family.</text>
</comment>
<dbReference type="GO" id="GO:0016740">
    <property type="term" value="F:transferase activity"/>
    <property type="evidence" value="ECO:0007669"/>
    <property type="project" value="UniProtKB-KW"/>
</dbReference>
<dbReference type="PROSITE" id="PS52029">
    <property type="entry name" value="LD_TPASE"/>
    <property type="match status" value="1"/>
</dbReference>
<comment type="pathway">
    <text evidence="1 11">Cell wall biogenesis; peptidoglycan biosynthesis.</text>
</comment>
<accession>A0A1G1ZL03</accession>
<feature type="active site" evidence="9">
    <location>
        <position position="304"/>
    </location>
</feature>
<dbReference type="InterPro" id="IPR001967">
    <property type="entry name" value="Peptidase_S11_N"/>
</dbReference>
<evidence type="ECO:0000313" key="15">
    <source>
        <dbReference type="Proteomes" id="UP000178517"/>
    </source>
</evidence>
<sequence>MRWWFFVSFLVAITVTSLGLSFRLMNERIDLTETNKEKVQSFFSRLANSQISFAENGEIVFPDEKKFLNYKKNYIENEASFVEVDLRKMIVSLYGRGLLLKTLPVTMKGREGSWWETPTGNYKAILKERNHFSSIGKVWMPYSIQFYGNFFIHGLPYYENGESVASSYTGGCVRLNTEDAKTVFDFVEKDMPILILDEELKTDYYGYLEPREESPNLPSISAKSFLISDLRTHEVILEKNANEPLPMASITKLMTGVVASELIYLERSIKISSKMLESAYESFPFSPEKRYTAFELFYPLLMQSSNGAANALASFIGQGEFVKKMNDKAISLGMIDSSFQDPSGIGDMNISTTHDISRLLQYIYYKRNFIFDITKGKKFINFGPVELHTITNFNDFYENENLLGAKTGKTNKAKETLATVWNFKTPKGDVPISIIVFGSDNRRADVQKLVDWVRGNFKIL</sequence>
<dbReference type="GO" id="GO:0071972">
    <property type="term" value="F:peptidoglycan L,D-transpeptidase activity"/>
    <property type="evidence" value="ECO:0007669"/>
    <property type="project" value="TreeGrafter"/>
</dbReference>
<evidence type="ECO:0000256" key="7">
    <source>
        <dbReference type="ARBA" id="ARBA00022984"/>
    </source>
</evidence>
<evidence type="ECO:0000256" key="4">
    <source>
        <dbReference type="ARBA" id="ARBA00022729"/>
    </source>
</evidence>
<keyword evidence="6 11" id="KW-0133">Cell shape</keyword>
<dbReference type="AlphaFoldDB" id="A0A1G1ZL03"/>
<feature type="active site" description="Nucleophile" evidence="11">
    <location>
        <position position="172"/>
    </location>
</feature>
<name>A0A1G1ZL03_9BACT</name>
<dbReference type="Pfam" id="PF03734">
    <property type="entry name" value="YkuD"/>
    <property type="match status" value="1"/>
</dbReference>
<evidence type="ECO:0000256" key="3">
    <source>
        <dbReference type="ARBA" id="ARBA00022679"/>
    </source>
</evidence>
<evidence type="ECO:0000313" key="14">
    <source>
        <dbReference type="EMBL" id="OGY65234.1"/>
    </source>
</evidence>
<organism evidence="14 15">
    <name type="scientific">Candidatus Harrisonbacteria bacterium RIFCSPLOWO2_01_FULL_40_28</name>
    <dbReference type="NCBI Taxonomy" id="1798406"/>
    <lineage>
        <taxon>Bacteria</taxon>
        <taxon>Candidatus Harrisoniibacteriota</taxon>
    </lineage>
</organism>
<dbReference type="PANTHER" id="PTHR30582">
    <property type="entry name" value="L,D-TRANSPEPTIDASE"/>
    <property type="match status" value="1"/>
</dbReference>